<evidence type="ECO:0000256" key="4">
    <source>
        <dbReference type="ARBA" id="ARBA00023125"/>
    </source>
</evidence>
<dbReference type="InterPro" id="IPR013325">
    <property type="entry name" value="RNA_pol_sigma_r2"/>
</dbReference>
<protein>
    <submittedName>
        <fullName evidence="8">RNA polymerase sigma factor</fullName>
    </submittedName>
</protein>
<evidence type="ECO:0000256" key="3">
    <source>
        <dbReference type="ARBA" id="ARBA00023082"/>
    </source>
</evidence>
<keyword evidence="6" id="KW-1133">Transmembrane helix</keyword>
<dbReference type="Pfam" id="PF04545">
    <property type="entry name" value="Sigma70_r4"/>
    <property type="match status" value="1"/>
</dbReference>
<evidence type="ECO:0000256" key="2">
    <source>
        <dbReference type="ARBA" id="ARBA00023015"/>
    </source>
</evidence>
<dbReference type="InterPro" id="IPR007630">
    <property type="entry name" value="RNA_pol_sigma70_r4"/>
</dbReference>
<keyword evidence="3" id="KW-0731">Sigma factor</keyword>
<dbReference type="AlphaFoldDB" id="A0AAD9D7V4"/>
<keyword evidence="6" id="KW-0472">Membrane</keyword>
<proteinExistence type="inferred from homology"/>
<dbReference type="PANTHER" id="PTHR30603">
    <property type="entry name" value="RNA POLYMERASE SIGMA FACTOR RPO"/>
    <property type="match status" value="1"/>
</dbReference>
<accession>A0AAD9D7V4</accession>
<evidence type="ECO:0000313" key="9">
    <source>
        <dbReference type="Proteomes" id="UP001224775"/>
    </source>
</evidence>
<dbReference type="SUPFAM" id="SSF88946">
    <property type="entry name" value="Sigma2 domain of RNA polymerase sigma factors"/>
    <property type="match status" value="1"/>
</dbReference>
<organism evidence="8 9">
    <name type="scientific">Skeletonema marinoi</name>
    <dbReference type="NCBI Taxonomy" id="267567"/>
    <lineage>
        <taxon>Eukaryota</taxon>
        <taxon>Sar</taxon>
        <taxon>Stramenopiles</taxon>
        <taxon>Ochrophyta</taxon>
        <taxon>Bacillariophyta</taxon>
        <taxon>Coscinodiscophyceae</taxon>
        <taxon>Thalassiosirophycidae</taxon>
        <taxon>Thalassiosirales</taxon>
        <taxon>Skeletonemataceae</taxon>
        <taxon>Skeletonema</taxon>
        <taxon>Skeletonema marinoi-dohrnii complex</taxon>
    </lineage>
</organism>
<sequence>MDQSSCTSSTPSSALLNCMPQHLDAMDSIETISSGRERRTTHKAMAAIIATVSLVSMIPSTAALSFPAATSAGARSLVDQARMIRELKISGETLDYLQPSMDNDAWSAALFDESFTNGSLEKAVVASASTGSSSSKRKAASSDKQLAEQYDRFMEEDISVSSIIHDNLKPGSLVDDVKNSKGADVDMEHLLQMKARERRAKVELMEETTDKLTKVLVTDHQKKDREPTVNNAQPVTNAYNLAKARTSSKSANKDHLLSRDQEYELARTIQRGAQIHKLKAEYESSHQEQLTKRDWAHSNMGLVHAVVNNQYRRKAFKQHRGEITMDELVQEGSLGLIRAAELFDPEKGLRFSTYATIWIKGVLSNSSMDDDIVTLPSRERVIWNKIRRAWDDMKAAGEEAPLSRRDKKRVEESIQRMQCVGNVLSLDYQYTSSTRSGYADGRRQEGLMSTKFFSEDADLAERAQLKADLVAALVRNLDERELQLIRLRYGLHDGQEYTIKECAAKMEINRETARLLQHACLKKLREASNMESLQEYLLTVA</sequence>
<dbReference type="Gene3D" id="1.10.10.10">
    <property type="entry name" value="Winged helix-like DNA-binding domain superfamily/Winged helix DNA-binding domain"/>
    <property type="match status" value="1"/>
</dbReference>
<name>A0AAD9D7V4_9STRA</name>
<keyword evidence="9" id="KW-1185">Reference proteome</keyword>
<dbReference type="Gene3D" id="1.20.120.1810">
    <property type="match status" value="1"/>
</dbReference>
<reference evidence="8" key="1">
    <citation type="submission" date="2023-06" db="EMBL/GenBank/DDBJ databases">
        <title>Survivors Of The Sea: Transcriptome response of Skeletonema marinoi to long-term dormancy.</title>
        <authorList>
            <person name="Pinder M.I.M."/>
            <person name="Kourtchenko O."/>
            <person name="Robertson E.K."/>
            <person name="Larsson T."/>
            <person name="Maumus F."/>
            <person name="Osuna-Cruz C.M."/>
            <person name="Vancaester E."/>
            <person name="Stenow R."/>
            <person name="Vandepoele K."/>
            <person name="Ploug H."/>
            <person name="Bruchert V."/>
            <person name="Godhe A."/>
            <person name="Topel M."/>
        </authorList>
    </citation>
    <scope>NUCLEOTIDE SEQUENCE</scope>
    <source>
        <strain evidence="8">R05AC</strain>
    </source>
</reference>
<dbReference type="PANTHER" id="PTHR30603:SF47">
    <property type="entry name" value="RNA POLYMERASE SIGMA FACTOR SIGD, CHLOROPLASTIC"/>
    <property type="match status" value="1"/>
</dbReference>
<comment type="similarity">
    <text evidence="1">Belongs to the sigma-70 factor family.</text>
</comment>
<dbReference type="InterPro" id="IPR050239">
    <property type="entry name" value="Sigma-70_RNA_pol_init_factors"/>
</dbReference>
<keyword evidence="6" id="KW-0812">Transmembrane</keyword>
<evidence type="ECO:0000256" key="6">
    <source>
        <dbReference type="SAM" id="Phobius"/>
    </source>
</evidence>
<dbReference type="InterPro" id="IPR036388">
    <property type="entry name" value="WH-like_DNA-bd_sf"/>
</dbReference>
<keyword evidence="4" id="KW-0238">DNA-binding</keyword>
<dbReference type="InterPro" id="IPR014284">
    <property type="entry name" value="RNA_pol_sigma-70_dom"/>
</dbReference>
<keyword evidence="5" id="KW-0804">Transcription</keyword>
<evidence type="ECO:0000259" key="7">
    <source>
        <dbReference type="PROSITE" id="PS00715"/>
    </source>
</evidence>
<dbReference type="GO" id="GO:0003677">
    <property type="term" value="F:DNA binding"/>
    <property type="evidence" value="ECO:0007669"/>
    <property type="project" value="UniProtKB-KW"/>
</dbReference>
<keyword evidence="2" id="KW-0805">Transcription regulation</keyword>
<dbReference type="GO" id="GO:0006352">
    <property type="term" value="P:DNA-templated transcription initiation"/>
    <property type="evidence" value="ECO:0007669"/>
    <property type="project" value="InterPro"/>
</dbReference>
<dbReference type="PROSITE" id="PS00715">
    <property type="entry name" value="SIGMA70_1"/>
    <property type="match status" value="1"/>
</dbReference>
<dbReference type="Pfam" id="PF04542">
    <property type="entry name" value="Sigma70_r2"/>
    <property type="match status" value="1"/>
</dbReference>
<dbReference type="SUPFAM" id="SSF88659">
    <property type="entry name" value="Sigma3 and sigma4 domains of RNA polymerase sigma factors"/>
    <property type="match status" value="1"/>
</dbReference>
<evidence type="ECO:0000256" key="5">
    <source>
        <dbReference type="ARBA" id="ARBA00023163"/>
    </source>
</evidence>
<dbReference type="PRINTS" id="PR00046">
    <property type="entry name" value="SIGMA70FCT"/>
</dbReference>
<evidence type="ECO:0000256" key="1">
    <source>
        <dbReference type="ARBA" id="ARBA00007788"/>
    </source>
</evidence>
<dbReference type="NCBIfam" id="TIGR02937">
    <property type="entry name" value="sigma70-ECF"/>
    <property type="match status" value="1"/>
</dbReference>
<dbReference type="GO" id="GO:0016987">
    <property type="term" value="F:sigma factor activity"/>
    <property type="evidence" value="ECO:0007669"/>
    <property type="project" value="UniProtKB-KW"/>
</dbReference>
<gene>
    <name evidence="8" type="ORF">QTG54_013094</name>
</gene>
<dbReference type="EMBL" id="JATAAI010000030">
    <property type="protein sequence ID" value="KAK1735958.1"/>
    <property type="molecule type" value="Genomic_DNA"/>
</dbReference>
<feature type="domain" description="RNA polymerase sigma-70" evidence="7">
    <location>
        <begin position="327"/>
        <end position="340"/>
    </location>
</feature>
<feature type="transmembrane region" description="Helical" evidence="6">
    <location>
        <begin position="44"/>
        <end position="66"/>
    </location>
</feature>
<dbReference type="InterPro" id="IPR013324">
    <property type="entry name" value="RNA_pol_sigma_r3/r4-like"/>
</dbReference>
<comment type="caution">
    <text evidence="8">The sequence shown here is derived from an EMBL/GenBank/DDBJ whole genome shotgun (WGS) entry which is preliminary data.</text>
</comment>
<dbReference type="InterPro" id="IPR007627">
    <property type="entry name" value="RNA_pol_sigma70_r2"/>
</dbReference>
<dbReference type="Proteomes" id="UP001224775">
    <property type="component" value="Unassembled WGS sequence"/>
</dbReference>
<dbReference type="InterPro" id="IPR000943">
    <property type="entry name" value="RNA_pol_sigma70"/>
</dbReference>
<evidence type="ECO:0000313" key="8">
    <source>
        <dbReference type="EMBL" id="KAK1735958.1"/>
    </source>
</evidence>